<gene>
    <name evidence="2" type="ORF">BDY21DRAFT_310079</name>
</gene>
<protein>
    <submittedName>
        <fullName evidence="2">Glycoside hydrolase superfamily</fullName>
    </submittedName>
</protein>
<name>A0A6A6NQ61_9PEZI</name>
<dbReference type="InterPro" id="IPR001223">
    <property type="entry name" value="Glyco_hydro18_cat"/>
</dbReference>
<dbReference type="InterPro" id="IPR017853">
    <property type="entry name" value="GH"/>
</dbReference>
<sequence>MPPVPPRRAHDPLRLVLYAQTHHAPHTQTPVSLLPLLPTPLTHLIVGAFHLNATPGHITLNDDPPSHPKFDSLWADVRALQTHPNRPKKVLAMLGGAAPGTFTRLADPDPARFEAYYAPLRDCLRARAFDGVDLDVEERVPLACPLRLLTRLRADFGPAFVVTLAPCASALLHPRAPHLSGFSYFELAAEAARLVRPAPSSGAAAAAAPPLIAWFNVQLYNGWGDARQMGAYLGAVARAGWDPRRVVLGVLTAARNG</sequence>
<keyword evidence="2" id="KW-0378">Hydrolase</keyword>
<proteinExistence type="predicted"/>
<dbReference type="AlphaFoldDB" id="A0A6A6NQ61"/>
<dbReference type="GO" id="GO:0005975">
    <property type="term" value="P:carbohydrate metabolic process"/>
    <property type="evidence" value="ECO:0007669"/>
    <property type="project" value="InterPro"/>
</dbReference>
<keyword evidence="3" id="KW-1185">Reference proteome</keyword>
<dbReference type="Proteomes" id="UP000799766">
    <property type="component" value="Unassembled WGS sequence"/>
</dbReference>
<dbReference type="EMBL" id="MU001695">
    <property type="protein sequence ID" value="KAF2453829.1"/>
    <property type="molecule type" value="Genomic_DNA"/>
</dbReference>
<feature type="domain" description="GH18" evidence="1">
    <location>
        <begin position="12"/>
        <end position="257"/>
    </location>
</feature>
<dbReference type="GO" id="GO:0016787">
    <property type="term" value="F:hydrolase activity"/>
    <property type="evidence" value="ECO:0007669"/>
    <property type="project" value="UniProtKB-KW"/>
</dbReference>
<dbReference type="SUPFAM" id="SSF51445">
    <property type="entry name" value="(Trans)glycosidases"/>
    <property type="match status" value="1"/>
</dbReference>
<dbReference type="PROSITE" id="PS51910">
    <property type="entry name" value="GH18_2"/>
    <property type="match status" value="1"/>
</dbReference>
<reference evidence="2" key="1">
    <citation type="journal article" date="2020" name="Stud. Mycol.">
        <title>101 Dothideomycetes genomes: a test case for predicting lifestyles and emergence of pathogens.</title>
        <authorList>
            <person name="Haridas S."/>
            <person name="Albert R."/>
            <person name="Binder M."/>
            <person name="Bloem J."/>
            <person name="Labutti K."/>
            <person name="Salamov A."/>
            <person name="Andreopoulos B."/>
            <person name="Baker S."/>
            <person name="Barry K."/>
            <person name="Bills G."/>
            <person name="Bluhm B."/>
            <person name="Cannon C."/>
            <person name="Castanera R."/>
            <person name="Culley D."/>
            <person name="Daum C."/>
            <person name="Ezra D."/>
            <person name="Gonzalez J."/>
            <person name="Henrissat B."/>
            <person name="Kuo A."/>
            <person name="Liang C."/>
            <person name="Lipzen A."/>
            <person name="Lutzoni F."/>
            <person name="Magnuson J."/>
            <person name="Mondo S."/>
            <person name="Nolan M."/>
            <person name="Ohm R."/>
            <person name="Pangilinan J."/>
            <person name="Park H.-J."/>
            <person name="Ramirez L."/>
            <person name="Alfaro M."/>
            <person name="Sun H."/>
            <person name="Tritt A."/>
            <person name="Yoshinaga Y."/>
            <person name="Zwiers L.-H."/>
            <person name="Turgeon B."/>
            <person name="Goodwin S."/>
            <person name="Spatafora J."/>
            <person name="Crous P."/>
            <person name="Grigoriev I."/>
        </authorList>
    </citation>
    <scope>NUCLEOTIDE SEQUENCE</scope>
    <source>
        <strain evidence="2">ATCC 16933</strain>
    </source>
</reference>
<accession>A0A6A6NQ61</accession>
<dbReference type="Gene3D" id="3.20.20.80">
    <property type="entry name" value="Glycosidases"/>
    <property type="match status" value="1"/>
</dbReference>
<feature type="non-terminal residue" evidence="2">
    <location>
        <position position="257"/>
    </location>
</feature>
<evidence type="ECO:0000313" key="3">
    <source>
        <dbReference type="Proteomes" id="UP000799766"/>
    </source>
</evidence>
<dbReference type="OrthoDB" id="3012298at2759"/>
<evidence type="ECO:0000313" key="2">
    <source>
        <dbReference type="EMBL" id="KAF2453829.1"/>
    </source>
</evidence>
<evidence type="ECO:0000259" key="1">
    <source>
        <dbReference type="PROSITE" id="PS51910"/>
    </source>
</evidence>
<organism evidence="2 3">
    <name type="scientific">Lineolata rhizophorae</name>
    <dbReference type="NCBI Taxonomy" id="578093"/>
    <lineage>
        <taxon>Eukaryota</taxon>
        <taxon>Fungi</taxon>
        <taxon>Dikarya</taxon>
        <taxon>Ascomycota</taxon>
        <taxon>Pezizomycotina</taxon>
        <taxon>Dothideomycetes</taxon>
        <taxon>Dothideomycetes incertae sedis</taxon>
        <taxon>Lineolatales</taxon>
        <taxon>Lineolataceae</taxon>
        <taxon>Lineolata</taxon>
    </lineage>
</organism>